<dbReference type="EMBL" id="SNXK01000012">
    <property type="protein sequence ID" value="TDP29770.1"/>
    <property type="molecule type" value="Genomic_DNA"/>
</dbReference>
<sequence>MPLTPSNGDRHAMPLVRLYKALELALWRWIAKVLGLDGFGRRWLMRILMNIPKFRAGVSKLVDDAGDRAPALVREAITRGWADGTAAARTDTGSHRSHTDDRITNRLVDRVLDALDAANSGLPAATEAVLRRAVDHTTTAETAQQHREALERSLQRDARQGFTALVDTHGRRRELVAYVEAQIRNAVSTAEIEGYTQQLATDGHDLFVVSDVPGSCETCRPFEGKVISISGSTVGAITRNTSTGNTVAVHVMCSLREALDRGLFHPNCRHTIRVWTPDNPAPPRAVRVSETRRTARRAAAAQQRANRVRQRVAVAAGRTAEVPRMARRGDSSNPQPQPGPRTPPSPFDNATTPLEVGQILQLRHGLPVEGFDLPGLSLEVVQEYARAVDDMMTRYPQMRPNRILIGPVMSPDPDRVFGEAPNRKPKGQPRTVDHVVLNYLHAGNPAVYREAMEADVADHYHSPGFEQRPVYAVIVHEFGHVLDVAGQLEGRRAADDALDAHFRTHYPRRTGESHDDFAARYDSWLRQLPGYCFDLDGNFFAREAIAEAFAEVELRGDNASEPAKVLHKLLVDKSRSAP</sequence>
<gene>
    <name evidence="2" type="ORF">DFR75_11234</name>
</gene>
<dbReference type="InterPro" id="IPR009319">
    <property type="entry name" value="Phage_A118_VSP1"/>
</dbReference>
<keyword evidence="3" id="KW-1185">Reference proteome</keyword>
<accession>A0A4R6NYD7</accession>
<feature type="compositionally biased region" description="Low complexity" evidence="1">
    <location>
        <begin position="297"/>
        <end position="320"/>
    </location>
</feature>
<dbReference type="AlphaFoldDB" id="A0A4R6NYD7"/>
<proteinExistence type="predicted"/>
<dbReference type="RefSeq" id="WP_067496559.1">
    <property type="nucleotide sequence ID" value="NZ_SNXK01000012.1"/>
</dbReference>
<feature type="compositionally biased region" description="Pro residues" evidence="1">
    <location>
        <begin position="335"/>
        <end position="346"/>
    </location>
</feature>
<dbReference type="Pfam" id="PF06152">
    <property type="entry name" value="Phage_min_cap2"/>
    <property type="match status" value="1"/>
</dbReference>
<evidence type="ECO:0000313" key="3">
    <source>
        <dbReference type="Proteomes" id="UP000295087"/>
    </source>
</evidence>
<comment type="caution">
    <text evidence="2">The sequence shown here is derived from an EMBL/GenBank/DDBJ whole genome shotgun (WGS) entry which is preliminary data.</text>
</comment>
<evidence type="ECO:0000256" key="1">
    <source>
        <dbReference type="SAM" id="MobiDB-lite"/>
    </source>
</evidence>
<reference evidence="2 3" key="1">
    <citation type="submission" date="2019-03" db="EMBL/GenBank/DDBJ databases">
        <title>Genomic Encyclopedia of Type Strains, Phase IV (KMG-IV): sequencing the most valuable type-strain genomes for metagenomic binning, comparative biology and taxonomic classification.</title>
        <authorList>
            <person name="Goeker M."/>
        </authorList>
    </citation>
    <scope>NUCLEOTIDE SEQUENCE [LARGE SCALE GENOMIC DNA]</scope>
    <source>
        <strain evidence="2 3">DSM 44496</strain>
    </source>
</reference>
<organism evidence="2 3">
    <name type="scientific">Nocardia ignorata</name>
    <dbReference type="NCBI Taxonomy" id="145285"/>
    <lineage>
        <taxon>Bacteria</taxon>
        <taxon>Bacillati</taxon>
        <taxon>Actinomycetota</taxon>
        <taxon>Actinomycetes</taxon>
        <taxon>Mycobacteriales</taxon>
        <taxon>Nocardiaceae</taxon>
        <taxon>Nocardia</taxon>
    </lineage>
</organism>
<dbReference type="GO" id="GO:0005198">
    <property type="term" value="F:structural molecule activity"/>
    <property type="evidence" value="ECO:0007669"/>
    <property type="project" value="InterPro"/>
</dbReference>
<feature type="region of interest" description="Disordered" evidence="1">
    <location>
        <begin position="282"/>
        <end position="352"/>
    </location>
</feature>
<evidence type="ECO:0000313" key="2">
    <source>
        <dbReference type="EMBL" id="TDP29770.1"/>
    </source>
</evidence>
<name>A0A4R6NYD7_NOCIG</name>
<dbReference type="Proteomes" id="UP000295087">
    <property type="component" value="Unassembled WGS sequence"/>
</dbReference>
<protein>
    <submittedName>
        <fullName evidence="2">Minor capsid protein 2</fullName>
    </submittedName>
</protein>